<feature type="region of interest" description="Disordered" evidence="1">
    <location>
        <begin position="238"/>
        <end position="268"/>
    </location>
</feature>
<comment type="caution">
    <text evidence="2">The sequence shown here is derived from an EMBL/GenBank/DDBJ whole genome shotgun (WGS) entry which is preliminary data.</text>
</comment>
<organism evidence="2 3">
    <name type="scientific">Chitinophaga cymbidii</name>
    <dbReference type="NCBI Taxonomy" id="1096750"/>
    <lineage>
        <taxon>Bacteria</taxon>
        <taxon>Pseudomonadati</taxon>
        <taxon>Bacteroidota</taxon>
        <taxon>Chitinophagia</taxon>
        <taxon>Chitinophagales</taxon>
        <taxon>Chitinophagaceae</taxon>
        <taxon>Chitinophaga</taxon>
    </lineage>
</organism>
<reference evidence="2 3" key="1">
    <citation type="submission" date="2019-07" db="EMBL/GenBank/DDBJ databases">
        <title>Whole genome shotgun sequence of Chitinophaga cymbidii NBRC 109752.</title>
        <authorList>
            <person name="Hosoyama A."/>
            <person name="Uohara A."/>
            <person name="Ohji S."/>
            <person name="Ichikawa N."/>
        </authorList>
    </citation>
    <scope>NUCLEOTIDE SEQUENCE [LARGE SCALE GENOMIC DNA]</scope>
    <source>
        <strain evidence="2 3">NBRC 109752</strain>
    </source>
</reference>
<gene>
    <name evidence="2" type="ORF">CCY01nite_09440</name>
</gene>
<proteinExistence type="predicted"/>
<name>A0A512RG94_9BACT</name>
<evidence type="ECO:0000313" key="2">
    <source>
        <dbReference type="EMBL" id="GEP94684.1"/>
    </source>
</evidence>
<dbReference type="EMBL" id="BKAU01000001">
    <property type="protein sequence ID" value="GEP94684.1"/>
    <property type="molecule type" value="Genomic_DNA"/>
</dbReference>
<evidence type="ECO:0000256" key="1">
    <source>
        <dbReference type="SAM" id="MobiDB-lite"/>
    </source>
</evidence>
<sequence>MAKQTSLFTFTGKAGNMIGYYRDGKHYFRSMPESVRQTTATRRAAQRFGAASSKARLIRGAFANDLDVRCDGGHINRLNKTIIKGGLRNTEAIAGFRFNQHTGTDRFFTVAPTLSEDGILHIPPQALPQFRGISTLEVKVIATRIHFGERRVTGTETAMIVLGTREAFAGAALNVDVPGKGTLIVALQVRGMCGNRASFNRKYLAADIIAVQEPQTKQVFHKPEHQQQAMLHQRLQSLAGSAHASTQQATAAQRQKMATASPPVIQRE</sequence>
<dbReference type="Proteomes" id="UP000321436">
    <property type="component" value="Unassembled WGS sequence"/>
</dbReference>
<keyword evidence="3" id="KW-1185">Reference proteome</keyword>
<protein>
    <submittedName>
        <fullName evidence="2">Uncharacterized protein</fullName>
    </submittedName>
</protein>
<evidence type="ECO:0000313" key="3">
    <source>
        <dbReference type="Proteomes" id="UP000321436"/>
    </source>
</evidence>
<dbReference type="AlphaFoldDB" id="A0A512RG94"/>
<accession>A0A512RG94</accession>
<dbReference type="RefSeq" id="WP_146858295.1">
    <property type="nucleotide sequence ID" value="NZ_BKAU01000001.1"/>
</dbReference>
<feature type="compositionally biased region" description="Low complexity" evidence="1">
    <location>
        <begin position="239"/>
        <end position="260"/>
    </location>
</feature>
<dbReference type="OrthoDB" id="681012at2"/>